<proteinExistence type="predicted"/>
<dbReference type="AlphaFoldDB" id="A0A5B7GXZ1"/>
<keyword evidence="3" id="KW-1185">Reference proteome</keyword>
<accession>A0A5B7GXZ1</accession>
<sequence>MFGQLLSDGTPGRNLELWTSDERMAGPKAGGSSGEEWEVDYPCASSSASHLRSYTRLMYCHTLPPIGGQSLQESRVKLFLAR</sequence>
<organism evidence="2 3">
    <name type="scientific">Portunus trituberculatus</name>
    <name type="common">Swimming crab</name>
    <name type="synonym">Neptunus trituberculatus</name>
    <dbReference type="NCBI Taxonomy" id="210409"/>
    <lineage>
        <taxon>Eukaryota</taxon>
        <taxon>Metazoa</taxon>
        <taxon>Ecdysozoa</taxon>
        <taxon>Arthropoda</taxon>
        <taxon>Crustacea</taxon>
        <taxon>Multicrustacea</taxon>
        <taxon>Malacostraca</taxon>
        <taxon>Eumalacostraca</taxon>
        <taxon>Eucarida</taxon>
        <taxon>Decapoda</taxon>
        <taxon>Pleocyemata</taxon>
        <taxon>Brachyura</taxon>
        <taxon>Eubrachyura</taxon>
        <taxon>Portunoidea</taxon>
        <taxon>Portunidae</taxon>
        <taxon>Portuninae</taxon>
        <taxon>Portunus</taxon>
    </lineage>
</organism>
<evidence type="ECO:0000313" key="2">
    <source>
        <dbReference type="EMBL" id="MPC62446.1"/>
    </source>
</evidence>
<reference evidence="2 3" key="1">
    <citation type="submission" date="2019-05" db="EMBL/GenBank/DDBJ databases">
        <title>Another draft genome of Portunus trituberculatus and its Hox gene families provides insights of decapod evolution.</title>
        <authorList>
            <person name="Jeong J.-H."/>
            <person name="Song I."/>
            <person name="Kim S."/>
            <person name="Choi T."/>
            <person name="Kim D."/>
            <person name="Ryu S."/>
            <person name="Kim W."/>
        </authorList>
    </citation>
    <scope>NUCLEOTIDE SEQUENCE [LARGE SCALE GENOMIC DNA]</scope>
    <source>
        <tissue evidence="2">Muscle</tissue>
    </source>
</reference>
<feature type="region of interest" description="Disordered" evidence="1">
    <location>
        <begin position="1"/>
        <end position="37"/>
    </location>
</feature>
<gene>
    <name evidence="2" type="ORF">E2C01_056531</name>
</gene>
<evidence type="ECO:0000313" key="3">
    <source>
        <dbReference type="Proteomes" id="UP000324222"/>
    </source>
</evidence>
<evidence type="ECO:0000256" key="1">
    <source>
        <dbReference type="SAM" id="MobiDB-lite"/>
    </source>
</evidence>
<name>A0A5B7GXZ1_PORTR</name>
<protein>
    <submittedName>
        <fullName evidence="2">Uncharacterized protein</fullName>
    </submittedName>
</protein>
<dbReference type="EMBL" id="VSRR010019686">
    <property type="protein sequence ID" value="MPC62446.1"/>
    <property type="molecule type" value="Genomic_DNA"/>
</dbReference>
<dbReference type="Proteomes" id="UP000324222">
    <property type="component" value="Unassembled WGS sequence"/>
</dbReference>
<comment type="caution">
    <text evidence="2">The sequence shown here is derived from an EMBL/GenBank/DDBJ whole genome shotgun (WGS) entry which is preliminary data.</text>
</comment>